<name>A0A975G5P3_9BACT</name>
<gene>
    <name evidence="1" type="ORF">KBB96_10315</name>
</gene>
<dbReference type="RefSeq" id="WP_211629282.1">
    <property type="nucleotide sequence ID" value="NZ_CP073100.1"/>
</dbReference>
<dbReference type="Proteomes" id="UP000676169">
    <property type="component" value="Chromosome"/>
</dbReference>
<dbReference type="KEGG" id="lamb:KBB96_10315"/>
<protein>
    <submittedName>
        <fullName evidence="1">Uncharacterized protein</fullName>
    </submittedName>
</protein>
<accession>A0A975G5P3</accession>
<organism evidence="1 2">
    <name type="scientific">Luteolibacter ambystomatis</name>
    <dbReference type="NCBI Taxonomy" id="2824561"/>
    <lineage>
        <taxon>Bacteria</taxon>
        <taxon>Pseudomonadati</taxon>
        <taxon>Verrucomicrobiota</taxon>
        <taxon>Verrucomicrobiia</taxon>
        <taxon>Verrucomicrobiales</taxon>
        <taxon>Verrucomicrobiaceae</taxon>
        <taxon>Luteolibacter</taxon>
    </lineage>
</organism>
<evidence type="ECO:0000313" key="2">
    <source>
        <dbReference type="Proteomes" id="UP000676169"/>
    </source>
</evidence>
<keyword evidence="2" id="KW-1185">Reference proteome</keyword>
<evidence type="ECO:0000313" key="1">
    <source>
        <dbReference type="EMBL" id="QUE49267.1"/>
    </source>
</evidence>
<dbReference type="EMBL" id="CP073100">
    <property type="protein sequence ID" value="QUE49267.1"/>
    <property type="molecule type" value="Genomic_DNA"/>
</dbReference>
<proteinExistence type="predicted"/>
<reference evidence="1" key="1">
    <citation type="submission" date="2021-04" db="EMBL/GenBank/DDBJ databases">
        <title>Luteolibacter sp. 32A isolated from the skin of an Anderson's salamander (Ambystoma andersonii).</title>
        <authorList>
            <person name="Spergser J."/>
            <person name="Busse H.-J."/>
        </authorList>
    </citation>
    <scope>NUCLEOTIDE SEQUENCE</scope>
    <source>
        <strain evidence="1">32A</strain>
    </source>
</reference>
<dbReference type="AlphaFoldDB" id="A0A975G5P3"/>
<sequence length="134" mass="14750">MTITLTVSWDSRLPGDAPPLPAVPFGVDRISLELDCGVIRSLRELFASFVADVLPPTEANHARFREFHTEMGSLGGCRSSDFASSHEDSPSPGVLHPPRFLEILERLIRCCEHMERGDFGTLGDLFNLTPGGER</sequence>